<keyword evidence="2" id="KW-1185">Reference proteome</keyword>
<comment type="caution">
    <text evidence="1">The sequence shown here is derived from an EMBL/GenBank/DDBJ whole genome shotgun (WGS) entry which is preliminary data.</text>
</comment>
<organism evidence="1 2">
    <name type="scientific">Austropuccinia psidii MF-1</name>
    <dbReference type="NCBI Taxonomy" id="1389203"/>
    <lineage>
        <taxon>Eukaryota</taxon>
        <taxon>Fungi</taxon>
        <taxon>Dikarya</taxon>
        <taxon>Basidiomycota</taxon>
        <taxon>Pucciniomycotina</taxon>
        <taxon>Pucciniomycetes</taxon>
        <taxon>Pucciniales</taxon>
        <taxon>Sphaerophragmiaceae</taxon>
        <taxon>Austropuccinia</taxon>
    </lineage>
</organism>
<gene>
    <name evidence="1" type="ORF">O181_105093</name>
</gene>
<accession>A0A9Q3JND7</accession>
<dbReference type="OrthoDB" id="3264316at2759"/>
<dbReference type="AlphaFoldDB" id="A0A9Q3JND7"/>
<evidence type="ECO:0000313" key="1">
    <source>
        <dbReference type="EMBL" id="MBW0565378.1"/>
    </source>
</evidence>
<dbReference type="Proteomes" id="UP000765509">
    <property type="component" value="Unassembled WGS sequence"/>
</dbReference>
<sequence>MHKIQLYLVSATHSNWRQACISAYDKANKYYQMEINNQDNIISAILDPQFRTLSFDQLGIPQDQAESAMESLTLQYYKLTSTLIQKPEMDNESELEVVASKSNPDDPFINNIPIISMAPSKMAAKKKTLNELEAYLNNLHPSLEDGSIMDYWKV</sequence>
<reference evidence="1" key="1">
    <citation type="submission" date="2021-03" db="EMBL/GenBank/DDBJ databases">
        <title>Draft genome sequence of rust myrtle Austropuccinia psidii MF-1, a brazilian biotype.</title>
        <authorList>
            <person name="Quecine M.C."/>
            <person name="Pachon D.M.R."/>
            <person name="Bonatelli M.L."/>
            <person name="Correr F.H."/>
            <person name="Franceschini L.M."/>
            <person name="Leite T.F."/>
            <person name="Margarido G.R.A."/>
            <person name="Almeida C.A."/>
            <person name="Ferrarezi J.A."/>
            <person name="Labate C.A."/>
        </authorList>
    </citation>
    <scope>NUCLEOTIDE SEQUENCE</scope>
    <source>
        <strain evidence="1">MF-1</strain>
    </source>
</reference>
<protein>
    <submittedName>
        <fullName evidence="1">Uncharacterized protein</fullName>
    </submittedName>
</protein>
<evidence type="ECO:0000313" key="2">
    <source>
        <dbReference type="Proteomes" id="UP000765509"/>
    </source>
</evidence>
<name>A0A9Q3JND7_9BASI</name>
<dbReference type="EMBL" id="AVOT02077332">
    <property type="protein sequence ID" value="MBW0565378.1"/>
    <property type="molecule type" value="Genomic_DNA"/>
</dbReference>
<proteinExistence type="predicted"/>